<organism evidence="1 2">
    <name type="scientific">Hermetia illucens</name>
    <name type="common">Black soldier fly</name>
    <dbReference type="NCBI Taxonomy" id="343691"/>
    <lineage>
        <taxon>Eukaryota</taxon>
        <taxon>Metazoa</taxon>
        <taxon>Ecdysozoa</taxon>
        <taxon>Arthropoda</taxon>
        <taxon>Hexapoda</taxon>
        <taxon>Insecta</taxon>
        <taxon>Pterygota</taxon>
        <taxon>Neoptera</taxon>
        <taxon>Endopterygota</taxon>
        <taxon>Diptera</taxon>
        <taxon>Brachycera</taxon>
        <taxon>Stratiomyomorpha</taxon>
        <taxon>Stratiomyidae</taxon>
        <taxon>Hermetiinae</taxon>
        <taxon>Hermetia</taxon>
    </lineage>
</organism>
<gene>
    <name evidence="1" type="ORF">HERILL_LOCUS4404</name>
</gene>
<dbReference type="Proteomes" id="UP000594454">
    <property type="component" value="Chromosome 2"/>
</dbReference>
<sequence>MFLRKFIEDKLAFFRSSTDILNEFSGVGGSSVLFAKILINFSFMRGEKKIAICHLPQLDFPNLKAVVIKIRTPPTNNQKSNFYLNSGSSFECLIRIPYFQDDSNISAKDRETLI</sequence>
<protein>
    <submittedName>
        <fullName evidence="1">Uncharacterized protein</fullName>
    </submittedName>
</protein>
<name>A0A7R8UIJ6_HERIL</name>
<dbReference type="EMBL" id="LR899010">
    <property type="protein sequence ID" value="CAD7081289.1"/>
    <property type="molecule type" value="Genomic_DNA"/>
</dbReference>
<dbReference type="InParanoid" id="A0A7R8UIJ6"/>
<reference evidence="1 2" key="1">
    <citation type="submission" date="2020-11" db="EMBL/GenBank/DDBJ databases">
        <authorList>
            <person name="Wallbank WR R."/>
            <person name="Pardo Diaz C."/>
            <person name="Kozak K."/>
            <person name="Martin S."/>
            <person name="Jiggins C."/>
            <person name="Moest M."/>
            <person name="Warren A I."/>
            <person name="Generalovic N T."/>
            <person name="Byers J.R.P. K."/>
            <person name="Montejo-Kovacevich G."/>
            <person name="Yen C E."/>
        </authorList>
    </citation>
    <scope>NUCLEOTIDE SEQUENCE [LARGE SCALE GENOMIC DNA]</scope>
</reference>
<proteinExistence type="predicted"/>
<accession>A0A7R8UIJ6</accession>
<keyword evidence="2" id="KW-1185">Reference proteome</keyword>
<evidence type="ECO:0000313" key="2">
    <source>
        <dbReference type="Proteomes" id="UP000594454"/>
    </source>
</evidence>
<dbReference type="AlphaFoldDB" id="A0A7R8UIJ6"/>
<evidence type="ECO:0000313" key="1">
    <source>
        <dbReference type="EMBL" id="CAD7081289.1"/>
    </source>
</evidence>